<dbReference type="AlphaFoldDB" id="A0ABD0XCL6"/>
<proteinExistence type="predicted"/>
<evidence type="ECO:0000313" key="1">
    <source>
        <dbReference type="EMBL" id="KAL0984762.1"/>
    </source>
</evidence>
<evidence type="ECO:0000313" key="2">
    <source>
        <dbReference type="Proteomes" id="UP001557470"/>
    </source>
</evidence>
<sequence>MFTYPHHLEIAHHKPEEVATSASWTIFVRRGELMFSSASRENNAHRHMNTSDLAGLKCAARSSPNTTLRTWSPIGEEKLRRIHLCTSSGVVTKR</sequence>
<keyword evidence="2" id="KW-1185">Reference proteome</keyword>
<gene>
    <name evidence="1" type="ORF">UPYG_G00146570</name>
</gene>
<dbReference type="Proteomes" id="UP001557470">
    <property type="component" value="Unassembled WGS sequence"/>
</dbReference>
<reference evidence="1 2" key="1">
    <citation type="submission" date="2024-06" db="EMBL/GenBank/DDBJ databases">
        <authorList>
            <person name="Pan Q."/>
            <person name="Wen M."/>
            <person name="Jouanno E."/>
            <person name="Zahm M."/>
            <person name="Klopp C."/>
            <person name="Cabau C."/>
            <person name="Louis A."/>
            <person name="Berthelot C."/>
            <person name="Parey E."/>
            <person name="Roest Crollius H."/>
            <person name="Montfort J."/>
            <person name="Robinson-Rechavi M."/>
            <person name="Bouchez O."/>
            <person name="Lampietro C."/>
            <person name="Lopez Roques C."/>
            <person name="Donnadieu C."/>
            <person name="Postlethwait J."/>
            <person name="Bobe J."/>
            <person name="Verreycken H."/>
            <person name="Guiguen Y."/>
        </authorList>
    </citation>
    <scope>NUCLEOTIDE SEQUENCE [LARGE SCALE GENOMIC DNA]</scope>
    <source>
        <strain evidence="1">Up_M1</strain>
        <tissue evidence="1">Testis</tissue>
    </source>
</reference>
<organism evidence="1 2">
    <name type="scientific">Umbra pygmaea</name>
    <name type="common">Eastern mudminnow</name>
    <dbReference type="NCBI Taxonomy" id="75934"/>
    <lineage>
        <taxon>Eukaryota</taxon>
        <taxon>Metazoa</taxon>
        <taxon>Chordata</taxon>
        <taxon>Craniata</taxon>
        <taxon>Vertebrata</taxon>
        <taxon>Euteleostomi</taxon>
        <taxon>Actinopterygii</taxon>
        <taxon>Neopterygii</taxon>
        <taxon>Teleostei</taxon>
        <taxon>Protacanthopterygii</taxon>
        <taxon>Esociformes</taxon>
        <taxon>Umbridae</taxon>
        <taxon>Umbra</taxon>
    </lineage>
</organism>
<comment type="caution">
    <text evidence="1">The sequence shown here is derived from an EMBL/GenBank/DDBJ whole genome shotgun (WGS) entry which is preliminary data.</text>
</comment>
<protein>
    <submittedName>
        <fullName evidence="1">Uncharacterized protein</fullName>
    </submittedName>
</protein>
<accession>A0ABD0XCL6</accession>
<dbReference type="EMBL" id="JAGEUA010000004">
    <property type="protein sequence ID" value="KAL0984762.1"/>
    <property type="molecule type" value="Genomic_DNA"/>
</dbReference>
<name>A0ABD0XCL6_UMBPY</name>